<dbReference type="InterPro" id="IPR036188">
    <property type="entry name" value="FAD/NAD-bd_sf"/>
</dbReference>
<dbReference type="GO" id="GO:0004497">
    <property type="term" value="F:monooxygenase activity"/>
    <property type="evidence" value="ECO:0007669"/>
    <property type="project" value="UniProtKB-KW"/>
</dbReference>
<dbReference type="InterPro" id="IPR002938">
    <property type="entry name" value="FAD-bd"/>
</dbReference>
<proteinExistence type="predicted"/>
<evidence type="ECO:0000256" key="1">
    <source>
        <dbReference type="SAM" id="MobiDB-lite"/>
    </source>
</evidence>
<organism evidence="3 4">
    <name type="scientific">Archangium lansingense</name>
    <dbReference type="NCBI Taxonomy" id="2995310"/>
    <lineage>
        <taxon>Bacteria</taxon>
        <taxon>Pseudomonadati</taxon>
        <taxon>Myxococcota</taxon>
        <taxon>Myxococcia</taxon>
        <taxon>Myxococcales</taxon>
        <taxon>Cystobacterineae</taxon>
        <taxon>Archangiaceae</taxon>
        <taxon>Archangium</taxon>
    </lineage>
</organism>
<dbReference type="Pfam" id="PF01494">
    <property type="entry name" value="FAD_binding_3"/>
    <property type="match status" value="1"/>
</dbReference>
<dbReference type="PANTHER" id="PTHR43422">
    <property type="entry name" value="THIAMINE THIAZOLE SYNTHASE"/>
    <property type="match status" value="1"/>
</dbReference>
<dbReference type="Proteomes" id="UP001207654">
    <property type="component" value="Unassembled WGS sequence"/>
</dbReference>
<comment type="caution">
    <text evidence="3">The sequence shown here is derived from an EMBL/GenBank/DDBJ whole genome shotgun (WGS) entry which is preliminary data.</text>
</comment>
<feature type="compositionally biased region" description="Low complexity" evidence="1">
    <location>
        <begin position="462"/>
        <end position="471"/>
    </location>
</feature>
<evidence type="ECO:0000313" key="4">
    <source>
        <dbReference type="Proteomes" id="UP001207654"/>
    </source>
</evidence>
<protein>
    <submittedName>
        <fullName evidence="3">FAD-dependent monooxygenase</fullName>
    </submittedName>
</protein>
<dbReference type="EMBL" id="JAPNKA010000001">
    <property type="protein sequence ID" value="MCY1077487.1"/>
    <property type="molecule type" value="Genomic_DNA"/>
</dbReference>
<keyword evidence="3" id="KW-0503">Monooxygenase</keyword>
<dbReference type="RefSeq" id="WP_267536315.1">
    <property type="nucleotide sequence ID" value="NZ_JAPNKA010000001.1"/>
</dbReference>
<reference evidence="3 4" key="1">
    <citation type="submission" date="2022-11" db="EMBL/GenBank/DDBJ databases">
        <title>Minimal conservation of predation-associated metabolite biosynthetic gene clusters underscores biosynthetic potential of Myxococcota including descriptions for ten novel species: Archangium lansinium sp. nov., Myxococcus landrumus sp. nov., Nannocystis bai.</title>
        <authorList>
            <person name="Ahearne A."/>
            <person name="Stevens C."/>
            <person name="Phillips K."/>
        </authorList>
    </citation>
    <scope>NUCLEOTIDE SEQUENCE [LARGE SCALE GENOMIC DNA]</scope>
    <source>
        <strain evidence="3 4">MIWBW</strain>
    </source>
</reference>
<dbReference type="SUPFAM" id="SSF51905">
    <property type="entry name" value="FAD/NAD(P)-binding domain"/>
    <property type="match status" value="1"/>
</dbReference>
<gene>
    <name evidence="3" type="ORF">OV287_23740</name>
</gene>
<keyword evidence="3" id="KW-0560">Oxidoreductase</keyword>
<feature type="region of interest" description="Disordered" evidence="1">
    <location>
        <begin position="450"/>
        <end position="471"/>
    </location>
</feature>
<accession>A0ABT4A778</accession>
<evidence type="ECO:0000313" key="3">
    <source>
        <dbReference type="EMBL" id="MCY1077487.1"/>
    </source>
</evidence>
<keyword evidence="4" id="KW-1185">Reference proteome</keyword>
<feature type="domain" description="FAD-binding" evidence="2">
    <location>
        <begin position="17"/>
        <end position="359"/>
    </location>
</feature>
<evidence type="ECO:0000259" key="2">
    <source>
        <dbReference type="Pfam" id="PF01494"/>
    </source>
</evidence>
<sequence length="471" mass="52224">MSTSTSLPATSAGKHAIVYGGSTTGLIAAGVLSRHFERVTLVERDRFEDSPQPRKGVPQTSHVHGLLTRGMNVLCDVFPGFQEDLKAAGSHFMDMTGDHAWFMGGLWRPRIKCGLIFYAQSRPLLEWVIRQRLQALPNVRILDGREVTGFQMSADKARVTGVQLRAPGGEQEETLEGELVVDASGRGSRTPQWLEALGYPRVEETHIHVDVVYASRLFRAPPGFTADWTMMSIAPEFPREKRLAVIERIENGHLLVSLGGWLGTQPPMDDAGYVEFTRGLIQPHIHEVLEKAEPLGPIHVFRFSHNQRRHYDRMARFPEGLAPAGDAFCSFNPIYGQGMTTGALQAHTLGECLRQGLGGVSQRYRQQVGQLLTVPWSMATNGDLRLPEVEGKRPPAFGLTNWYGDRFQHLASYDEEALRTFSRVMHMLESPAALFSPRMILKVLTSRPSAADLKRKPESPFAPAAAKGQAA</sequence>
<name>A0ABT4A778_9BACT</name>
<dbReference type="Gene3D" id="3.50.50.60">
    <property type="entry name" value="FAD/NAD(P)-binding domain"/>
    <property type="match status" value="1"/>
</dbReference>
<dbReference type="PANTHER" id="PTHR43422:SF3">
    <property type="entry name" value="THIAMINE THIAZOLE SYNTHASE"/>
    <property type="match status" value="1"/>
</dbReference>